<dbReference type="SMART" id="SM01222">
    <property type="entry name" value="FTCD_N"/>
    <property type="match status" value="1"/>
</dbReference>
<evidence type="ECO:0000256" key="5">
    <source>
        <dbReference type="ARBA" id="ARBA00022679"/>
    </source>
</evidence>
<name>A0A073ITV4_9BACT</name>
<dbReference type="UniPathway" id="UPA00379">
    <property type="reaction ID" value="UER00555"/>
</dbReference>
<reference evidence="10 11" key="1">
    <citation type="submission" date="2014-04" db="EMBL/GenBank/DDBJ databases">
        <title>Draft Genome Sequence of Synergistes jonesii.</title>
        <authorList>
            <person name="Coil D.A."/>
            <person name="Eisen J.A."/>
            <person name="Holland-Moritz H.E."/>
        </authorList>
    </citation>
    <scope>NUCLEOTIDE SEQUENCE [LARGE SCALE GENOMIC DNA]</scope>
    <source>
        <strain evidence="10 11">78-1</strain>
    </source>
</reference>
<dbReference type="Gene3D" id="3.30.990.10">
    <property type="entry name" value="Formiminotransferase, N-terminal subdomain"/>
    <property type="match status" value="1"/>
</dbReference>
<dbReference type="InterPro" id="IPR037070">
    <property type="entry name" value="Formiminotransferase_C_sf"/>
</dbReference>
<dbReference type="Proteomes" id="UP000027665">
    <property type="component" value="Unassembled WGS sequence"/>
</dbReference>
<dbReference type="GO" id="GO:0005542">
    <property type="term" value="F:folic acid binding"/>
    <property type="evidence" value="ECO:0007669"/>
    <property type="project" value="UniProtKB-KW"/>
</dbReference>
<keyword evidence="7" id="KW-0290">Folate-binding</keyword>
<comment type="subcellular location">
    <subcellularLocation>
        <location evidence="1">Cytoplasm</location>
    </subcellularLocation>
</comment>
<dbReference type="EC" id="2.1.2.5" evidence="3"/>
<keyword evidence="11" id="KW-1185">Reference proteome</keyword>
<dbReference type="GO" id="GO:0030409">
    <property type="term" value="F:glutamate formimidoyltransferase activity"/>
    <property type="evidence" value="ECO:0007669"/>
    <property type="project" value="UniProtKB-EC"/>
</dbReference>
<dbReference type="SMART" id="SM01221">
    <property type="entry name" value="FTCD"/>
    <property type="match status" value="1"/>
</dbReference>
<dbReference type="eggNOG" id="COG3643">
    <property type="taxonomic scope" value="Bacteria"/>
</dbReference>
<feature type="domain" description="Formiminotransferase N-terminal subdomain" evidence="9">
    <location>
        <begin position="4"/>
        <end position="180"/>
    </location>
</feature>
<dbReference type="GO" id="GO:0019556">
    <property type="term" value="P:L-histidine catabolic process to glutamate and formamide"/>
    <property type="evidence" value="ECO:0007669"/>
    <property type="project" value="UniProtKB-UniPathway"/>
</dbReference>
<dbReference type="PANTHER" id="PTHR12234">
    <property type="entry name" value="FORMIMINOTRANSFERASE-CYCLODEAMINASE"/>
    <property type="match status" value="1"/>
</dbReference>
<dbReference type="NCBIfam" id="TIGR02024">
    <property type="entry name" value="FtcD"/>
    <property type="match status" value="1"/>
</dbReference>
<dbReference type="InterPro" id="IPR022384">
    <property type="entry name" value="FormiminoTrfase_cat_dom_sf"/>
</dbReference>
<keyword evidence="5 10" id="KW-0808">Transferase</keyword>
<dbReference type="EMBL" id="JMKI01000008">
    <property type="protein sequence ID" value="KEJ92980.1"/>
    <property type="molecule type" value="Genomic_DNA"/>
</dbReference>
<dbReference type="RefSeq" id="WP_037974639.1">
    <property type="nucleotide sequence ID" value="NZ_CAMETI010000028.1"/>
</dbReference>
<dbReference type="OrthoDB" id="9773217at2"/>
<comment type="pathway">
    <text evidence="2">Amino-acid degradation; L-histidine degradation into L-glutamate; L-glutamate from N-formimidoyl-L-glutamate (transferase route): step 1/1.</text>
</comment>
<dbReference type="Gene3D" id="3.30.70.670">
    <property type="entry name" value="Formiminotransferase, C-terminal subdomain"/>
    <property type="match status" value="1"/>
</dbReference>
<dbReference type="STRING" id="2754.EH55_13370"/>
<evidence type="ECO:0000259" key="9">
    <source>
        <dbReference type="SMART" id="SM01222"/>
    </source>
</evidence>
<dbReference type="Pfam" id="PF02971">
    <property type="entry name" value="FTCD"/>
    <property type="match status" value="1"/>
</dbReference>
<accession>A0A073ITV4</accession>
<gene>
    <name evidence="10" type="ORF">EH55_13370</name>
</gene>
<feature type="domain" description="Formiminotransferase C-terminal subdomain" evidence="8">
    <location>
        <begin position="181"/>
        <end position="295"/>
    </location>
</feature>
<evidence type="ECO:0000256" key="3">
    <source>
        <dbReference type="ARBA" id="ARBA00012252"/>
    </source>
</evidence>
<keyword evidence="6" id="KW-0369">Histidine metabolism</keyword>
<evidence type="ECO:0000313" key="10">
    <source>
        <dbReference type="EMBL" id="KEJ92980.1"/>
    </source>
</evidence>
<evidence type="ECO:0000313" key="11">
    <source>
        <dbReference type="Proteomes" id="UP000027665"/>
    </source>
</evidence>
<dbReference type="Pfam" id="PF07837">
    <property type="entry name" value="FTCD_N"/>
    <property type="match status" value="1"/>
</dbReference>
<evidence type="ECO:0000259" key="8">
    <source>
        <dbReference type="SMART" id="SM01221"/>
    </source>
</evidence>
<evidence type="ECO:0000256" key="2">
    <source>
        <dbReference type="ARBA" id="ARBA00005082"/>
    </source>
</evidence>
<dbReference type="PATRIC" id="fig|2754.20.peg.1774"/>
<evidence type="ECO:0000256" key="4">
    <source>
        <dbReference type="ARBA" id="ARBA00022490"/>
    </source>
</evidence>
<dbReference type="InterPro" id="IPR004227">
    <property type="entry name" value="Formiminotransferase_cat"/>
</dbReference>
<dbReference type="AlphaFoldDB" id="A0A073ITV4"/>
<dbReference type="SUPFAM" id="SSF55116">
    <property type="entry name" value="Formiminotransferase domain of formiminotransferase-cyclodeaminase"/>
    <property type="match status" value="2"/>
</dbReference>
<dbReference type="InterPro" id="IPR012886">
    <property type="entry name" value="Formiminotransferase_N"/>
</dbReference>
<keyword evidence="4" id="KW-0963">Cytoplasm</keyword>
<proteinExistence type="predicted"/>
<dbReference type="InterPro" id="IPR037064">
    <property type="entry name" value="Formiminotransferase_N_sf"/>
</dbReference>
<comment type="caution">
    <text evidence="10">The sequence shown here is derived from an EMBL/GenBank/DDBJ whole genome shotgun (WGS) entry which is preliminary data.</text>
</comment>
<sequence>MAKKILLCELNVSEGRDEAKIKRITEALTSTPSITIMDVDSDADHNRSVYTWIGEPEDVLAGAVNITRRAVEEIDMTQHHGSHPRQGAVDVVPFVPVRNVEKDEALEISRRYGKFLGGLGVPVYYYEEAATKPSRQNLVDIRKGQYEALAEKMRDEEWRPDEGPFAFVPKSGATVTGVRFPLVAYNVNLRTDDIGVAKEIAKRMRFSSGGLRYCRAIGLALEERKMVQVSMNLTNFEKTPIPVVYDLVKTLADSYGVGIADAELVGPLPLAALEEVVRHSLRVRGFNMSQIIETQLLD</sequence>
<dbReference type="GO" id="GO:0005737">
    <property type="term" value="C:cytoplasm"/>
    <property type="evidence" value="ECO:0007669"/>
    <property type="project" value="UniProtKB-SubCell"/>
</dbReference>
<organism evidence="10 11">
    <name type="scientific">Synergistes jonesii</name>
    <dbReference type="NCBI Taxonomy" id="2754"/>
    <lineage>
        <taxon>Bacteria</taxon>
        <taxon>Thermotogati</taxon>
        <taxon>Synergistota</taxon>
        <taxon>Synergistia</taxon>
        <taxon>Synergistales</taxon>
        <taxon>Synergistaceae</taxon>
        <taxon>Synergistes</taxon>
    </lineage>
</organism>
<dbReference type="InterPro" id="IPR051623">
    <property type="entry name" value="FTCD"/>
</dbReference>
<dbReference type="InterPro" id="IPR013802">
    <property type="entry name" value="Formiminotransferase_C"/>
</dbReference>
<evidence type="ECO:0000256" key="1">
    <source>
        <dbReference type="ARBA" id="ARBA00004496"/>
    </source>
</evidence>
<evidence type="ECO:0000256" key="7">
    <source>
        <dbReference type="ARBA" id="ARBA00022954"/>
    </source>
</evidence>
<dbReference type="PANTHER" id="PTHR12234:SF8">
    <property type="entry name" value="FORMIMINOTRANSFERASE-CYCLODEAMINASE"/>
    <property type="match status" value="1"/>
</dbReference>
<evidence type="ECO:0000256" key="6">
    <source>
        <dbReference type="ARBA" id="ARBA00022808"/>
    </source>
</evidence>
<dbReference type="GO" id="GO:0019557">
    <property type="term" value="P:L-histidine catabolic process to glutamate and formate"/>
    <property type="evidence" value="ECO:0007669"/>
    <property type="project" value="UniProtKB-UniPathway"/>
</dbReference>
<dbReference type="GeneID" id="90982881"/>
<protein>
    <recommendedName>
        <fullName evidence="3">glutamate formimidoyltransferase</fullName>
        <ecNumber evidence="3">2.1.2.5</ecNumber>
    </recommendedName>
</protein>